<dbReference type="HOGENOM" id="CLU_062193_1_1_6"/>
<organism evidence="2 3">
    <name type="scientific">Gynuella sunshinyii YC6258</name>
    <dbReference type="NCBI Taxonomy" id="1445510"/>
    <lineage>
        <taxon>Bacteria</taxon>
        <taxon>Pseudomonadati</taxon>
        <taxon>Pseudomonadota</taxon>
        <taxon>Gammaproteobacteria</taxon>
        <taxon>Oceanospirillales</taxon>
        <taxon>Saccharospirillaceae</taxon>
        <taxon>Gynuella</taxon>
    </lineage>
</organism>
<dbReference type="OrthoDB" id="72299at2"/>
<feature type="domain" description="DUF4062" evidence="1">
    <location>
        <begin position="7"/>
        <end position="87"/>
    </location>
</feature>
<dbReference type="InterPro" id="IPR025139">
    <property type="entry name" value="DUF4062"/>
</dbReference>
<gene>
    <name evidence="2" type="ORF">YC6258_03877</name>
</gene>
<dbReference type="STRING" id="1445510.YC6258_03877"/>
<evidence type="ECO:0000313" key="2">
    <source>
        <dbReference type="EMBL" id="AJQ95913.1"/>
    </source>
</evidence>
<dbReference type="Proteomes" id="UP000032266">
    <property type="component" value="Chromosome"/>
</dbReference>
<dbReference type="Pfam" id="PF13271">
    <property type="entry name" value="DUF4062"/>
    <property type="match status" value="1"/>
</dbReference>
<protein>
    <recommendedName>
        <fullName evidence="1">DUF4062 domain-containing protein</fullName>
    </recommendedName>
</protein>
<name>A0A0C5VR76_9GAMM</name>
<evidence type="ECO:0000259" key="1">
    <source>
        <dbReference type="Pfam" id="PF13271"/>
    </source>
</evidence>
<dbReference type="KEGG" id="gsn:YC6258_03877"/>
<keyword evidence="3" id="KW-1185">Reference proteome</keyword>
<accession>A0A0C5VR76</accession>
<sequence length="319" mass="36401">MSDLSYQVMVGSTQADLSSETRMVQECLVAQGVNISGFSFPKHTDNYLWKLNLNCLNSADYLYLIVGHHYGPLSPTGVGYMHRLFASAQATNKPIVSLIYNGQNKPYGNAADKTRLHEFVNQLKMADHYFWHDQSTLLHATETSLELMLDKAPARGWVRPEHVSRHGGQEVNILRRQIALLKREMEQLRQNRLQPLFDQKVTLPYQCKCFYGGTLKTINHHTEWSLDEIFLAIAPIIMDEQSEAKVRSSFFDQVLDQEKPALGRMAPEAHAFVDLKIPQNTFYSIKVLLRSYGLVAVRKGAWKLTPYGEQCTLNRVEVN</sequence>
<reference evidence="2 3" key="1">
    <citation type="submission" date="2014-01" db="EMBL/GenBank/DDBJ databases">
        <title>Full genme sequencing of cellulolytic bacterium Gynuella sunshinyii YC6258T gen. nov., sp. nov.</title>
        <authorList>
            <person name="Khan H."/>
            <person name="Chung E.J."/>
            <person name="Chung Y.R."/>
        </authorList>
    </citation>
    <scope>NUCLEOTIDE SEQUENCE [LARGE SCALE GENOMIC DNA]</scope>
    <source>
        <strain evidence="2 3">YC6258</strain>
    </source>
</reference>
<dbReference type="RefSeq" id="WP_044618063.1">
    <property type="nucleotide sequence ID" value="NZ_CP007142.1"/>
</dbReference>
<dbReference type="EMBL" id="CP007142">
    <property type="protein sequence ID" value="AJQ95913.1"/>
    <property type="molecule type" value="Genomic_DNA"/>
</dbReference>
<proteinExistence type="predicted"/>
<dbReference type="AlphaFoldDB" id="A0A0C5VR76"/>
<evidence type="ECO:0000313" key="3">
    <source>
        <dbReference type="Proteomes" id="UP000032266"/>
    </source>
</evidence>